<name>A0ABR0MPV8_GOSAR</name>
<dbReference type="PANTHER" id="PTHR46890:SF48">
    <property type="entry name" value="RNA-DIRECTED DNA POLYMERASE"/>
    <property type="match status" value="1"/>
</dbReference>
<protein>
    <recommendedName>
        <fullName evidence="1">Reverse transcriptase domain-containing protein</fullName>
    </recommendedName>
</protein>
<dbReference type="PANTHER" id="PTHR46890">
    <property type="entry name" value="NON-LTR RETROLELEMENT REVERSE TRANSCRIPTASE-LIKE PROTEIN-RELATED"/>
    <property type="match status" value="1"/>
</dbReference>
<accession>A0ABR0MPV8</accession>
<dbReference type="InterPro" id="IPR052343">
    <property type="entry name" value="Retrotransposon-Effector_Assoc"/>
</dbReference>
<reference evidence="2 3" key="1">
    <citation type="submission" date="2023-03" db="EMBL/GenBank/DDBJ databases">
        <title>WGS of Gossypium arboreum.</title>
        <authorList>
            <person name="Yu D."/>
        </authorList>
    </citation>
    <scope>NUCLEOTIDE SEQUENCE [LARGE SCALE GENOMIC DNA]</scope>
    <source>
        <tissue evidence="2">Leaf</tissue>
    </source>
</reference>
<feature type="domain" description="Reverse transcriptase" evidence="1">
    <location>
        <begin position="114"/>
        <end position="204"/>
    </location>
</feature>
<organism evidence="2 3">
    <name type="scientific">Gossypium arboreum</name>
    <name type="common">Tree cotton</name>
    <name type="synonym">Gossypium nanking</name>
    <dbReference type="NCBI Taxonomy" id="29729"/>
    <lineage>
        <taxon>Eukaryota</taxon>
        <taxon>Viridiplantae</taxon>
        <taxon>Streptophyta</taxon>
        <taxon>Embryophyta</taxon>
        <taxon>Tracheophyta</taxon>
        <taxon>Spermatophyta</taxon>
        <taxon>Magnoliopsida</taxon>
        <taxon>eudicotyledons</taxon>
        <taxon>Gunneridae</taxon>
        <taxon>Pentapetalae</taxon>
        <taxon>rosids</taxon>
        <taxon>malvids</taxon>
        <taxon>Malvales</taxon>
        <taxon>Malvaceae</taxon>
        <taxon>Malvoideae</taxon>
        <taxon>Gossypium</taxon>
    </lineage>
</organism>
<sequence>MLKLATDFFGQLFSASDSGADERIFGLVEKRITDDMNTFLLKQFTEEDIFNVVKSMAPLKALGTDGFPVIFFQRYWHFFGTEISKYCLDVLRGHSELEVINKTHIVLFPKIENPKNLSHFRPISLCNVIYKIIAKVLVIRMSSMLGCCINEAQRAFIPGRLISDNELLAYEVLHSLKMKKKRKHGNFALKLDMSKAYDRVEWDFWLV</sequence>
<dbReference type="InterPro" id="IPR000477">
    <property type="entry name" value="RT_dom"/>
</dbReference>
<evidence type="ECO:0000259" key="1">
    <source>
        <dbReference type="Pfam" id="PF00078"/>
    </source>
</evidence>
<gene>
    <name evidence="2" type="ORF">PVK06_043980</name>
</gene>
<comment type="caution">
    <text evidence="2">The sequence shown here is derived from an EMBL/GenBank/DDBJ whole genome shotgun (WGS) entry which is preliminary data.</text>
</comment>
<proteinExistence type="predicted"/>
<dbReference type="InterPro" id="IPR043502">
    <property type="entry name" value="DNA/RNA_pol_sf"/>
</dbReference>
<dbReference type="EMBL" id="JARKNE010000012">
    <property type="protein sequence ID" value="KAK5776022.1"/>
    <property type="molecule type" value="Genomic_DNA"/>
</dbReference>
<dbReference type="Pfam" id="PF00078">
    <property type="entry name" value="RVT_1"/>
    <property type="match status" value="1"/>
</dbReference>
<dbReference type="Proteomes" id="UP001358586">
    <property type="component" value="Chromosome 12"/>
</dbReference>
<evidence type="ECO:0000313" key="3">
    <source>
        <dbReference type="Proteomes" id="UP001358586"/>
    </source>
</evidence>
<keyword evidence="3" id="KW-1185">Reference proteome</keyword>
<evidence type="ECO:0000313" key="2">
    <source>
        <dbReference type="EMBL" id="KAK5776022.1"/>
    </source>
</evidence>
<dbReference type="SUPFAM" id="SSF56672">
    <property type="entry name" value="DNA/RNA polymerases"/>
    <property type="match status" value="1"/>
</dbReference>